<reference evidence="3" key="1">
    <citation type="submission" date="2023-08" db="EMBL/GenBank/DDBJ databases">
        <title>The draft genome of Tsukamurella strandjordii strain 050030.</title>
        <authorList>
            <person name="Zhao F."/>
            <person name="Feng Y."/>
            <person name="Zong Z."/>
        </authorList>
    </citation>
    <scope>NUCLEOTIDE SEQUENCE</scope>
    <source>
        <strain evidence="3">050030</strain>
    </source>
</reference>
<dbReference type="Gene3D" id="3.20.20.450">
    <property type="entry name" value="EAL domain"/>
    <property type="match status" value="1"/>
</dbReference>
<dbReference type="EMBL" id="JAUTIX010000001">
    <property type="protein sequence ID" value="MDP0397006.1"/>
    <property type="molecule type" value="Genomic_DNA"/>
</dbReference>
<dbReference type="Pfam" id="PF10069">
    <property type="entry name" value="DICT"/>
    <property type="match status" value="1"/>
</dbReference>
<dbReference type="InterPro" id="IPR001633">
    <property type="entry name" value="EAL_dom"/>
</dbReference>
<accession>A0AA90N7J5</accession>
<proteinExistence type="predicted"/>
<gene>
    <name evidence="3" type="ORF">Q7X28_03615</name>
</gene>
<evidence type="ECO:0000259" key="2">
    <source>
        <dbReference type="Pfam" id="PF10069"/>
    </source>
</evidence>
<dbReference type="Pfam" id="PF00563">
    <property type="entry name" value="EAL"/>
    <property type="match status" value="1"/>
</dbReference>
<comment type="caution">
    <text evidence="3">The sequence shown here is derived from an EMBL/GenBank/DDBJ whole genome shotgun (WGS) entry which is preliminary data.</text>
</comment>
<dbReference type="InterPro" id="IPR019278">
    <property type="entry name" value="DICT_dom"/>
</dbReference>
<protein>
    <submittedName>
        <fullName evidence="3">EAL domain-containing protein</fullName>
    </submittedName>
</protein>
<dbReference type="InterPro" id="IPR035919">
    <property type="entry name" value="EAL_sf"/>
</dbReference>
<feature type="domain" description="DICT" evidence="2">
    <location>
        <begin position="249"/>
        <end position="351"/>
    </location>
</feature>
<evidence type="ECO:0000313" key="3">
    <source>
        <dbReference type="EMBL" id="MDP0397006.1"/>
    </source>
</evidence>
<feature type="domain" description="EAL" evidence="1">
    <location>
        <begin position="3"/>
        <end position="207"/>
    </location>
</feature>
<sequence length="387" mass="41092">MTFAPVRRLSDGALAAVELQLHGTAGSALESAHEARRAMRLLEQKDRLDTAKAQSAADPSATALARAVPLIVALDAFALDDVLAAHPVDAGQRVVVSVSSRLFIDSPHETMAAISSARDKGFTICLEVGGDDEHALAFLALIEPDLVLTAPDLLRTPLAAEAASTAHALAAHTERSHAVVIAEGVDDEATRAVAETIGADYGIGALYPPQPAEQLVAEQLVALPPHPVWASPDSGPTTPYALATRDNSARRGTKRVLVEMSKALEAQAGAIGASMIAVGTFQHRRHFTERTSARWQALSEAIGFAGIYGAEITPIREGNIHRAPLNPGDPLVDEWTVAILGPHFSALIAAKDLHDNGPDLEHTFDFIQTFDRLTVVQAVRSVLSRFE</sequence>
<name>A0AA90N7J5_9ACTN</name>
<organism evidence="3 4">
    <name type="scientific">Tsukamurella strandjordii</name>
    <dbReference type="NCBI Taxonomy" id="147577"/>
    <lineage>
        <taxon>Bacteria</taxon>
        <taxon>Bacillati</taxon>
        <taxon>Actinomycetota</taxon>
        <taxon>Actinomycetes</taxon>
        <taxon>Mycobacteriales</taxon>
        <taxon>Tsukamurellaceae</taxon>
        <taxon>Tsukamurella</taxon>
    </lineage>
</organism>
<evidence type="ECO:0000313" key="4">
    <source>
        <dbReference type="Proteomes" id="UP001178281"/>
    </source>
</evidence>
<dbReference type="Proteomes" id="UP001178281">
    <property type="component" value="Unassembled WGS sequence"/>
</dbReference>
<evidence type="ECO:0000259" key="1">
    <source>
        <dbReference type="Pfam" id="PF00563"/>
    </source>
</evidence>
<keyword evidence="4" id="KW-1185">Reference proteome</keyword>
<dbReference type="AlphaFoldDB" id="A0AA90N7J5"/>
<dbReference type="SUPFAM" id="SSF141868">
    <property type="entry name" value="EAL domain-like"/>
    <property type="match status" value="1"/>
</dbReference>